<accession>A0ABU8E8Z0</accession>
<organism evidence="1 2">
    <name type="scientific">Klenkia terrae</name>
    <dbReference type="NCBI Taxonomy" id="1052259"/>
    <lineage>
        <taxon>Bacteria</taxon>
        <taxon>Bacillati</taxon>
        <taxon>Actinomycetota</taxon>
        <taxon>Actinomycetes</taxon>
        <taxon>Geodermatophilales</taxon>
        <taxon>Geodermatophilaceae</taxon>
        <taxon>Klenkia</taxon>
    </lineage>
</organism>
<keyword evidence="2" id="KW-1185">Reference proteome</keyword>
<evidence type="ECO:0000313" key="2">
    <source>
        <dbReference type="Proteomes" id="UP001373496"/>
    </source>
</evidence>
<comment type="caution">
    <text evidence="1">The sequence shown here is derived from an EMBL/GenBank/DDBJ whole genome shotgun (WGS) entry which is preliminary data.</text>
</comment>
<sequence>MTALDSDAEKLATWLQKEVLTAAVRWPGGRPGQIEAALVDSVLSIRARYGRAATDTSAATGVQRAVDAYKKSREGSVDDLTALSTQDAETLANILGVRQKTSGRTKASAIVEAASNLVAVGVAHGADVRVDDHDQKAAWTSVRGLAVVTWKYFGMLLGSPGVKADTWVIRGVSKAVGRRVSAAKAEALVHAAAQLIPGKNATDLDHAIWAHMRVGASSVGELSNPAP</sequence>
<name>A0ABU8E8Z0_9ACTN</name>
<evidence type="ECO:0000313" key="1">
    <source>
        <dbReference type="EMBL" id="MEI4279105.1"/>
    </source>
</evidence>
<dbReference type="RefSeq" id="WP_225235202.1">
    <property type="nucleotide sequence ID" value="NZ_JBAPLV010000011.1"/>
</dbReference>
<dbReference type="EMBL" id="JBAPLV010000011">
    <property type="protein sequence ID" value="MEI4279105.1"/>
    <property type="molecule type" value="Genomic_DNA"/>
</dbReference>
<reference evidence="1 2" key="1">
    <citation type="submission" date="2024-03" db="EMBL/GenBank/DDBJ databases">
        <title>Draft genome sequence of Klenkia terrae.</title>
        <authorList>
            <person name="Duangmal K."/>
            <person name="Chantavorakit T."/>
        </authorList>
    </citation>
    <scope>NUCLEOTIDE SEQUENCE [LARGE SCALE GENOMIC DNA]</scope>
    <source>
        <strain evidence="1 2">JCM 17786</strain>
    </source>
</reference>
<proteinExistence type="predicted"/>
<protein>
    <submittedName>
        <fullName evidence="1">Uncharacterized protein</fullName>
    </submittedName>
</protein>
<gene>
    <name evidence="1" type="ORF">UXQ13_11580</name>
</gene>
<dbReference type="Proteomes" id="UP001373496">
    <property type="component" value="Unassembled WGS sequence"/>
</dbReference>